<keyword evidence="4 5" id="KW-0472">Membrane</keyword>
<dbReference type="Gene3D" id="3.10.450.230">
    <property type="entry name" value="VirB8 protein"/>
    <property type="match status" value="1"/>
</dbReference>
<sequence>MPPTIQADPGAKEWEYLSHGAVVVERNRWFVATLVAGLIAAGAVTAVAMMLPLEKLVPLAVTVDSHTGLVTSVEYGKSVSDLTQKEAIQRSDVARYVTARETYDPQDYATHIKMVRVMSDGNVWQQYEDDNSQYNDASAVKRYGYKVRRRIEVNTALPLPNASNTYQVRFVAIEEFPGSQMLPVEKPYVATVTFRYSERALSNEDRIINPLNFRAIAYRTDQEIANPIASSNKGVSQ</sequence>
<dbReference type="CDD" id="cd16424">
    <property type="entry name" value="VirB8"/>
    <property type="match status" value="1"/>
</dbReference>
<organism evidence="7 8">
    <name type="scientific">Rugosibacter aromaticivorans</name>
    <dbReference type="NCBI Taxonomy" id="1565605"/>
    <lineage>
        <taxon>Bacteria</taxon>
        <taxon>Pseudomonadati</taxon>
        <taxon>Pseudomonadota</taxon>
        <taxon>Betaproteobacteria</taxon>
        <taxon>Nitrosomonadales</taxon>
        <taxon>Sterolibacteriaceae</taxon>
        <taxon>Rugosibacter</taxon>
    </lineage>
</organism>
<name>A0A0C5J9L8_9PROT</name>
<feature type="domain" description="Bacterial virulence protein VirB8" evidence="6">
    <location>
        <begin position="11"/>
        <end position="223"/>
    </location>
</feature>
<evidence type="ECO:0000313" key="8">
    <source>
        <dbReference type="Proteomes" id="UP000061603"/>
    </source>
</evidence>
<dbReference type="Proteomes" id="UP000061603">
    <property type="component" value="Chromosome"/>
</dbReference>
<dbReference type="GO" id="GO:0016020">
    <property type="term" value="C:membrane"/>
    <property type="evidence" value="ECO:0007669"/>
    <property type="project" value="UniProtKB-SubCell"/>
</dbReference>
<comment type="subcellular location">
    <subcellularLocation>
        <location evidence="1">Membrane</location>
        <topology evidence="1">Single-pass membrane protein</topology>
    </subcellularLocation>
</comment>
<dbReference type="SUPFAM" id="SSF54427">
    <property type="entry name" value="NTF2-like"/>
    <property type="match status" value="1"/>
</dbReference>
<evidence type="ECO:0000256" key="1">
    <source>
        <dbReference type="ARBA" id="ARBA00004167"/>
    </source>
</evidence>
<keyword evidence="2 5" id="KW-0812">Transmembrane</keyword>
<dbReference type="STRING" id="1565605.PG1C_09425"/>
<evidence type="ECO:0000256" key="3">
    <source>
        <dbReference type="ARBA" id="ARBA00022989"/>
    </source>
</evidence>
<accession>A0A0C5J9L8</accession>
<reference evidence="7 8" key="1">
    <citation type="journal article" date="2015" name="Genome Announc.">
        <title>Complete Genome Sequence of a Novel Bacterium within the Family Rhodocyclaceae That Degrades Polycyclic Aromatic Hydrocarbons.</title>
        <authorList>
            <person name="Singleton D.R."/>
            <person name="Dickey A.N."/>
            <person name="Scholl E.H."/>
            <person name="Wright F.A."/>
            <person name="Aitken M.D."/>
        </authorList>
    </citation>
    <scope>NUCLEOTIDE SEQUENCE [LARGE SCALE GENOMIC DNA]</scope>
    <source>
        <strain evidence="8">PG1-Ca6</strain>
    </source>
</reference>
<dbReference type="InterPro" id="IPR032710">
    <property type="entry name" value="NTF2-like_dom_sf"/>
</dbReference>
<feature type="transmembrane region" description="Helical" evidence="5">
    <location>
        <begin position="29"/>
        <end position="51"/>
    </location>
</feature>
<dbReference type="Pfam" id="PF04335">
    <property type="entry name" value="VirB8"/>
    <property type="match status" value="1"/>
</dbReference>
<keyword evidence="8" id="KW-1185">Reference proteome</keyword>
<gene>
    <name evidence="7" type="ORF">PG1C_09425</name>
</gene>
<dbReference type="EMBL" id="CP010554">
    <property type="protein sequence ID" value="AJP48605.1"/>
    <property type="molecule type" value="Genomic_DNA"/>
</dbReference>
<dbReference type="HOGENOM" id="CLU_068461_1_1_4"/>
<dbReference type="InterPro" id="IPR007430">
    <property type="entry name" value="VirB8"/>
</dbReference>
<dbReference type="AlphaFoldDB" id="A0A0C5J9L8"/>
<protein>
    <recommendedName>
        <fullName evidence="6">Bacterial virulence protein VirB8 domain-containing protein</fullName>
    </recommendedName>
</protein>
<keyword evidence="3 5" id="KW-1133">Transmembrane helix</keyword>
<dbReference type="KEGG" id="rbu:PG1C_09425"/>
<evidence type="ECO:0000256" key="4">
    <source>
        <dbReference type="ARBA" id="ARBA00023136"/>
    </source>
</evidence>
<evidence type="ECO:0000256" key="2">
    <source>
        <dbReference type="ARBA" id="ARBA00022692"/>
    </source>
</evidence>
<proteinExistence type="predicted"/>
<evidence type="ECO:0000313" key="7">
    <source>
        <dbReference type="EMBL" id="AJP48605.1"/>
    </source>
</evidence>
<evidence type="ECO:0000259" key="6">
    <source>
        <dbReference type="Pfam" id="PF04335"/>
    </source>
</evidence>
<evidence type="ECO:0000256" key="5">
    <source>
        <dbReference type="SAM" id="Phobius"/>
    </source>
</evidence>